<dbReference type="EMBL" id="AMZQ01000010">
    <property type="protein sequence ID" value="EKU10684.1"/>
    <property type="molecule type" value="Genomic_DNA"/>
</dbReference>
<dbReference type="AlphaFoldDB" id="M5IP34"/>
<dbReference type="STRING" id="1244083.CSUNSWCD_485"/>
<comment type="caution">
    <text evidence="1">The sequence shown here is derived from an EMBL/GenBank/DDBJ whole genome shotgun (WGS) entry which is preliminary data.</text>
</comment>
<proteinExistence type="predicted"/>
<sequence length="83" mass="9112">MLPSVEVEGISEQDNLKGYVAYDSAEVNRNGLSNKQTPQTIETIDIQKKIVTTARTIFQVSSKETPASTRATICAARVSNKRL</sequence>
<dbReference type="Proteomes" id="UP000011939">
    <property type="component" value="Unassembled WGS sequence"/>
</dbReference>
<gene>
    <name evidence="1" type="ORF">CSUNSWCD_485</name>
</gene>
<reference evidence="1 2" key="1">
    <citation type="journal article" date="2013" name="Genome Announc.">
        <title>Genome Sequence of Campylobacter showae UNSWCD, Isolated from a Patient with Crohn's Disease.</title>
        <authorList>
            <person name="Tay A.P."/>
            <person name="Kaakoush N.O."/>
            <person name="Deshpande N.P."/>
            <person name="Chen Z."/>
            <person name="Mitchell H."/>
            <person name="Wilkins M.R."/>
        </authorList>
    </citation>
    <scope>NUCLEOTIDE SEQUENCE [LARGE SCALE GENOMIC DNA]</scope>
    <source>
        <strain evidence="1 2">CSUNSWCD</strain>
    </source>
</reference>
<organism evidence="1 2">
    <name type="scientific">Campylobacter showae CSUNSWCD</name>
    <dbReference type="NCBI Taxonomy" id="1244083"/>
    <lineage>
        <taxon>Bacteria</taxon>
        <taxon>Pseudomonadati</taxon>
        <taxon>Campylobacterota</taxon>
        <taxon>Epsilonproteobacteria</taxon>
        <taxon>Campylobacterales</taxon>
        <taxon>Campylobacteraceae</taxon>
        <taxon>Campylobacter</taxon>
    </lineage>
</organism>
<dbReference type="RefSeq" id="WP_009495381.1">
    <property type="nucleotide sequence ID" value="NZ_AMZQ01000010.1"/>
</dbReference>
<name>M5IP34_9BACT</name>
<dbReference type="PATRIC" id="fig|1244083.3.peg.1730"/>
<protein>
    <submittedName>
        <fullName evidence="1">Uncharacterized protein</fullName>
    </submittedName>
</protein>
<evidence type="ECO:0000313" key="2">
    <source>
        <dbReference type="Proteomes" id="UP000011939"/>
    </source>
</evidence>
<accession>M5IP34</accession>
<evidence type="ECO:0000313" key="1">
    <source>
        <dbReference type="EMBL" id="EKU10684.1"/>
    </source>
</evidence>